<name>A0A7R9IBC3_9NEOP</name>
<feature type="region of interest" description="Disordered" evidence="1">
    <location>
        <begin position="19"/>
        <end position="71"/>
    </location>
</feature>
<feature type="compositionally biased region" description="Polar residues" evidence="1">
    <location>
        <begin position="35"/>
        <end position="55"/>
    </location>
</feature>
<dbReference type="EMBL" id="OE000739">
    <property type="protein sequence ID" value="CAD7454873.1"/>
    <property type="molecule type" value="Genomic_DNA"/>
</dbReference>
<protein>
    <recommendedName>
        <fullName evidence="3">Eyes absent homolog</fullName>
    </recommendedName>
</protein>
<accession>A0A7R9IBC3</accession>
<evidence type="ECO:0000256" key="1">
    <source>
        <dbReference type="SAM" id="MobiDB-lite"/>
    </source>
</evidence>
<evidence type="ECO:0000313" key="2">
    <source>
        <dbReference type="EMBL" id="CAD7454873.1"/>
    </source>
</evidence>
<reference evidence="2" key="1">
    <citation type="submission" date="2020-11" db="EMBL/GenBank/DDBJ databases">
        <authorList>
            <person name="Tran Van P."/>
        </authorList>
    </citation>
    <scope>NUCLEOTIDE SEQUENCE</scope>
</reference>
<evidence type="ECO:0008006" key="3">
    <source>
        <dbReference type="Google" id="ProtNLM"/>
    </source>
</evidence>
<sequence length="148" mass="15836">MDPIVTNCPVLGVLSPRDVPVSSTHSLQEPAGSPVFSSPSTWPSLPGDTNGNYDSLKTEVRSPGVEASLSQSEALYSDSLGSYTDSKDYSQHPYASQYYSSMQQAYGSQSYMQGSSFYNSAAAYGVLPQGYSSGGKLYSDSDKEHTKT</sequence>
<dbReference type="AlphaFoldDB" id="A0A7R9IBC3"/>
<organism evidence="2">
    <name type="scientific">Timema tahoe</name>
    <dbReference type="NCBI Taxonomy" id="61484"/>
    <lineage>
        <taxon>Eukaryota</taxon>
        <taxon>Metazoa</taxon>
        <taxon>Ecdysozoa</taxon>
        <taxon>Arthropoda</taxon>
        <taxon>Hexapoda</taxon>
        <taxon>Insecta</taxon>
        <taxon>Pterygota</taxon>
        <taxon>Neoptera</taxon>
        <taxon>Polyneoptera</taxon>
        <taxon>Phasmatodea</taxon>
        <taxon>Timematodea</taxon>
        <taxon>Timematoidea</taxon>
        <taxon>Timematidae</taxon>
        <taxon>Timema</taxon>
    </lineage>
</organism>
<gene>
    <name evidence="2" type="ORF">TTEB3V08_LOCUS2964</name>
</gene>
<proteinExistence type="predicted"/>